<dbReference type="Proteomes" id="UP000805649">
    <property type="component" value="Unassembled WGS sequence"/>
</dbReference>
<reference evidence="1 2" key="1">
    <citation type="journal article" date="2020" name="Phytopathology">
        <title>Genome Sequence Resources of Colletotrichum truncatum, C. plurivorum, C. musicola, and C. sojae: Four Species Pathogenic to Soybean (Glycine max).</title>
        <authorList>
            <person name="Rogerio F."/>
            <person name="Boufleur T.R."/>
            <person name="Ciampi-Guillardi M."/>
            <person name="Sukno S.A."/>
            <person name="Thon M.R."/>
            <person name="Massola Junior N.S."/>
            <person name="Baroncelli R."/>
        </authorList>
    </citation>
    <scope>NUCLEOTIDE SEQUENCE [LARGE SCALE GENOMIC DNA]</scope>
    <source>
        <strain evidence="1 2">CMES1059</strain>
    </source>
</reference>
<proteinExistence type="predicted"/>
<dbReference type="EMBL" id="VUJX02000002">
    <property type="protein sequence ID" value="KAL0940457.1"/>
    <property type="molecule type" value="Genomic_DNA"/>
</dbReference>
<name>A0ACC3Z8N4_COLTU</name>
<evidence type="ECO:0000313" key="1">
    <source>
        <dbReference type="EMBL" id="KAL0940457.1"/>
    </source>
</evidence>
<accession>A0ACC3Z8N4</accession>
<sequence length="229" mass="24363">MVGPFQAGRLAVITGGASGIGLSLAQRCVTAGMHVIACDKDQKAIDRAKSTLGQGFQAIQMDVSQPDDWAALKAIVDKDHSGLVSLLALNAGIKPESSFENLSSFQTTFNTNVFGVVAGIDALLPGVKANAVAGYKSTVIITGSKQGITNPPGYPAYNASKAAVKSIAEQLSYDLRHTERVSVHLLVPGWAFTGMGNSNPIEKSQKPEGAWWPEQVVEYMEQKINQDQF</sequence>
<gene>
    <name evidence="1" type="ORF">CTRU02_203220</name>
</gene>
<evidence type="ECO:0000313" key="2">
    <source>
        <dbReference type="Proteomes" id="UP000805649"/>
    </source>
</evidence>
<protein>
    <submittedName>
        <fullName evidence="1">Short chain dehydrogenase reductase</fullName>
    </submittedName>
</protein>
<keyword evidence="2" id="KW-1185">Reference proteome</keyword>
<comment type="caution">
    <text evidence="1">The sequence shown here is derived from an EMBL/GenBank/DDBJ whole genome shotgun (WGS) entry which is preliminary data.</text>
</comment>
<organism evidence="1 2">
    <name type="scientific">Colletotrichum truncatum</name>
    <name type="common">Anthracnose fungus</name>
    <name type="synonym">Colletotrichum capsici</name>
    <dbReference type="NCBI Taxonomy" id="5467"/>
    <lineage>
        <taxon>Eukaryota</taxon>
        <taxon>Fungi</taxon>
        <taxon>Dikarya</taxon>
        <taxon>Ascomycota</taxon>
        <taxon>Pezizomycotina</taxon>
        <taxon>Sordariomycetes</taxon>
        <taxon>Hypocreomycetidae</taxon>
        <taxon>Glomerellales</taxon>
        <taxon>Glomerellaceae</taxon>
        <taxon>Colletotrichum</taxon>
        <taxon>Colletotrichum truncatum species complex</taxon>
    </lineage>
</organism>